<evidence type="ECO:0000313" key="2">
    <source>
        <dbReference type="Proteomes" id="UP000237271"/>
    </source>
</evidence>
<dbReference type="AlphaFoldDB" id="A0A2P4WZD2"/>
<reference evidence="1 2" key="1">
    <citation type="journal article" date="2017" name="Genome Biol. Evol.">
        <title>Phytophthora megakarya and P. palmivora, closely related causal agents of cacao black pod rot, underwent increases in genome sizes and gene numbers by different mechanisms.</title>
        <authorList>
            <person name="Ali S.S."/>
            <person name="Shao J."/>
            <person name="Lary D.J."/>
            <person name="Kronmiller B."/>
            <person name="Shen D."/>
            <person name="Strem M.D."/>
            <person name="Amoako-Attah I."/>
            <person name="Akrofi A.Y."/>
            <person name="Begoude B.A."/>
            <person name="Ten Hoopen G.M."/>
            <person name="Coulibaly K."/>
            <person name="Kebe B.I."/>
            <person name="Melnick R.L."/>
            <person name="Guiltinan M.J."/>
            <person name="Tyler B.M."/>
            <person name="Meinhardt L.W."/>
            <person name="Bailey B.A."/>
        </authorList>
    </citation>
    <scope>NUCLEOTIDE SEQUENCE [LARGE SCALE GENOMIC DNA]</scope>
    <source>
        <strain evidence="2">sbr112.9</strain>
    </source>
</reference>
<gene>
    <name evidence="1" type="ORF">PHPALM_36680</name>
</gene>
<sequence length="132" mass="14874">MVFPNGEQRTGKKRHAIAQNIPGNISKQEKMANPLNTAISHETPVHPFYFALELGSALVWEYLCAEDISNLLRESFNGLSEKFVHPVSYVLDHTVGKDVGTMFTKRELQKLVEIQVTQKSCTQKKGILYAVQ</sequence>
<evidence type="ECO:0000313" key="1">
    <source>
        <dbReference type="EMBL" id="POM58652.1"/>
    </source>
</evidence>
<protein>
    <submittedName>
        <fullName evidence="1">Metal transporter</fullName>
    </submittedName>
</protein>
<accession>A0A2P4WZD2</accession>
<dbReference type="EMBL" id="NCKW01020184">
    <property type="protein sequence ID" value="POM58652.1"/>
    <property type="molecule type" value="Genomic_DNA"/>
</dbReference>
<organism evidence="1 2">
    <name type="scientific">Phytophthora palmivora</name>
    <dbReference type="NCBI Taxonomy" id="4796"/>
    <lineage>
        <taxon>Eukaryota</taxon>
        <taxon>Sar</taxon>
        <taxon>Stramenopiles</taxon>
        <taxon>Oomycota</taxon>
        <taxon>Peronosporomycetes</taxon>
        <taxon>Peronosporales</taxon>
        <taxon>Peronosporaceae</taxon>
        <taxon>Phytophthora</taxon>
    </lineage>
</organism>
<name>A0A2P4WZD2_9STRA</name>
<dbReference type="Proteomes" id="UP000237271">
    <property type="component" value="Unassembled WGS sequence"/>
</dbReference>
<comment type="caution">
    <text evidence="1">The sequence shown here is derived from an EMBL/GenBank/DDBJ whole genome shotgun (WGS) entry which is preliminary data.</text>
</comment>
<dbReference type="OrthoDB" id="5353557at2759"/>
<proteinExistence type="predicted"/>
<keyword evidence="2" id="KW-1185">Reference proteome</keyword>